<dbReference type="EMBL" id="JADBEK010000001">
    <property type="protein sequence ID" value="MBE1591641.1"/>
    <property type="molecule type" value="Genomic_DNA"/>
</dbReference>
<accession>A0ABR9MH05</accession>
<sequence length="248" mass="26626">MADPTVALQRIVVDTGGVPPELAGESPRVRLPCHAPRTIMGRMDYYLISGPDGILVEEFALHHDYTAAGIDSAVWSPESGTWSASPDVSREVRSDARLRALVTPMDRRAAAQAYTRLGGGELPEEGRLRGLFRQRQPLPTAAPLNLGSSPDARRYRILFAGDFDADGLANARAALRLEPADDPRVAGRASADGYAWELRSIGAGIAWCVDVTVRLGSGPAGVLGALLDHLRQAIREQGLIPVTVERFA</sequence>
<organism evidence="1 2">
    <name type="scientific">Nonomuraea angiospora</name>
    <dbReference type="NCBI Taxonomy" id="46172"/>
    <lineage>
        <taxon>Bacteria</taxon>
        <taxon>Bacillati</taxon>
        <taxon>Actinomycetota</taxon>
        <taxon>Actinomycetes</taxon>
        <taxon>Streptosporangiales</taxon>
        <taxon>Streptosporangiaceae</taxon>
        <taxon>Nonomuraea</taxon>
    </lineage>
</organism>
<evidence type="ECO:0000313" key="2">
    <source>
        <dbReference type="Proteomes" id="UP000633509"/>
    </source>
</evidence>
<reference evidence="1 2" key="1">
    <citation type="submission" date="2020-10" db="EMBL/GenBank/DDBJ databases">
        <title>Sequencing the genomes of 1000 actinobacteria strains.</title>
        <authorList>
            <person name="Klenk H.-P."/>
        </authorList>
    </citation>
    <scope>NUCLEOTIDE SEQUENCE [LARGE SCALE GENOMIC DNA]</scope>
    <source>
        <strain evidence="1 2">DSM 43173</strain>
    </source>
</reference>
<dbReference type="RefSeq" id="WP_192791321.1">
    <property type="nucleotide sequence ID" value="NZ_JADBEK010000001.1"/>
</dbReference>
<proteinExistence type="predicted"/>
<dbReference type="Proteomes" id="UP000633509">
    <property type="component" value="Unassembled WGS sequence"/>
</dbReference>
<gene>
    <name evidence="1" type="ORF">H4W80_009899</name>
</gene>
<protein>
    <submittedName>
        <fullName evidence="1">Uncharacterized protein</fullName>
    </submittedName>
</protein>
<comment type="caution">
    <text evidence="1">The sequence shown here is derived from an EMBL/GenBank/DDBJ whole genome shotgun (WGS) entry which is preliminary data.</text>
</comment>
<evidence type="ECO:0000313" key="1">
    <source>
        <dbReference type="EMBL" id="MBE1591641.1"/>
    </source>
</evidence>
<name>A0ABR9MH05_9ACTN</name>
<keyword evidence="2" id="KW-1185">Reference proteome</keyword>